<evidence type="ECO:0000313" key="3">
    <source>
        <dbReference type="WBParaSite" id="HPLM_0000169301-mRNA-1"/>
    </source>
</evidence>
<evidence type="ECO:0000313" key="1">
    <source>
        <dbReference type="EMBL" id="VDO10852.1"/>
    </source>
</evidence>
<sequence>MRYSVVETDFGDEETKNFGKRDEFVSLTSLYEIKTLATISGGTSDFDNTENEDPASECVAPSVFSDSNEKWLAIAVGDDVSVFAVSFDLQHIFTQPFKGRHFSVLC</sequence>
<dbReference type="AlphaFoldDB" id="A0A0N4VWM3"/>
<name>A0A0N4VWM3_HAEPC</name>
<evidence type="ECO:0000313" key="2">
    <source>
        <dbReference type="Proteomes" id="UP000268014"/>
    </source>
</evidence>
<gene>
    <name evidence="1" type="ORF">HPLM_LOCUS1691</name>
</gene>
<proteinExistence type="predicted"/>
<keyword evidence="2" id="KW-1185">Reference proteome</keyword>
<dbReference type="Proteomes" id="UP000268014">
    <property type="component" value="Unassembled WGS sequence"/>
</dbReference>
<dbReference type="EMBL" id="UZAF01002490">
    <property type="protein sequence ID" value="VDO10852.1"/>
    <property type="molecule type" value="Genomic_DNA"/>
</dbReference>
<accession>A0A0N4VWM3</accession>
<organism evidence="3">
    <name type="scientific">Haemonchus placei</name>
    <name type="common">Barber's pole worm</name>
    <dbReference type="NCBI Taxonomy" id="6290"/>
    <lineage>
        <taxon>Eukaryota</taxon>
        <taxon>Metazoa</taxon>
        <taxon>Ecdysozoa</taxon>
        <taxon>Nematoda</taxon>
        <taxon>Chromadorea</taxon>
        <taxon>Rhabditida</taxon>
        <taxon>Rhabditina</taxon>
        <taxon>Rhabditomorpha</taxon>
        <taxon>Strongyloidea</taxon>
        <taxon>Trichostrongylidae</taxon>
        <taxon>Haemonchus</taxon>
    </lineage>
</organism>
<dbReference type="WBParaSite" id="HPLM_0000169301-mRNA-1">
    <property type="protein sequence ID" value="HPLM_0000169301-mRNA-1"/>
    <property type="gene ID" value="HPLM_0000169301"/>
</dbReference>
<reference evidence="3" key="1">
    <citation type="submission" date="2017-02" db="UniProtKB">
        <authorList>
            <consortium name="WormBaseParasite"/>
        </authorList>
    </citation>
    <scope>IDENTIFICATION</scope>
</reference>
<reference evidence="1 2" key="2">
    <citation type="submission" date="2018-11" db="EMBL/GenBank/DDBJ databases">
        <authorList>
            <consortium name="Pathogen Informatics"/>
        </authorList>
    </citation>
    <scope>NUCLEOTIDE SEQUENCE [LARGE SCALE GENOMIC DNA]</scope>
    <source>
        <strain evidence="1 2">MHpl1</strain>
    </source>
</reference>
<protein>
    <submittedName>
        <fullName evidence="3">Mcl1_mid domain-containing protein</fullName>
    </submittedName>
</protein>
<dbReference type="OrthoDB" id="343783at2759"/>